<dbReference type="PANTHER" id="PTHR13018:SF117">
    <property type="entry name" value="CSC1-LIKE PROTEIN RXW8"/>
    <property type="match status" value="1"/>
</dbReference>
<feature type="transmembrane region" description="Helical" evidence="9">
    <location>
        <begin position="439"/>
        <end position="458"/>
    </location>
</feature>
<reference evidence="14" key="1">
    <citation type="journal article" date="2016" name="Nature">
        <title>The genome of the seagrass Zostera marina reveals angiosperm adaptation to the sea.</title>
        <authorList>
            <person name="Olsen J.L."/>
            <person name="Rouze P."/>
            <person name="Verhelst B."/>
            <person name="Lin Y.-C."/>
            <person name="Bayer T."/>
            <person name="Collen J."/>
            <person name="Dattolo E."/>
            <person name="De Paoli E."/>
            <person name="Dittami S."/>
            <person name="Maumus F."/>
            <person name="Michel G."/>
            <person name="Kersting A."/>
            <person name="Lauritano C."/>
            <person name="Lohaus R."/>
            <person name="Toepel M."/>
            <person name="Tonon T."/>
            <person name="Vanneste K."/>
            <person name="Amirebrahimi M."/>
            <person name="Brakel J."/>
            <person name="Bostroem C."/>
            <person name="Chovatia M."/>
            <person name="Grimwood J."/>
            <person name="Jenkins J.W."/>
            <person name="Jueterbock A."/>
            <person name="Mraz A."/>
            <person name="Stam W.T."/>
            <person name="Tice H."/>
            <person name="Bornberg-Bauer E."/>
            <person name="Green P.J."/>
            <person name="Pearson G.A."/>
            <person name="Procaccini G."/>
            <person name="Duarte C.M."/>
            <person name="Schmutz J."/>
            <person name="Reusch T.B.H."/>
            <person name="Van de Peer Y."/>
        </authorList>
    </citation>
    <scope>NUCLEOTIDE SEQUENCE [LARGE SCALE GENOMIC DNA]</scope>
    <source>
        <strain evidence="14">cv. Finnish</strain>
    </source>
</reference>
<dbReference type="Pfam" id="PF02714">
    <property type="entry name" value="RSN1_7TM"/>
    <property type="match status" value="1"/>
</dbReference>
<dbReference type="InterPro" id="IPR003864">
    <property type="entry name" value="CSC1/OSCA1-like_7TM"/>
</dbReference>
<evidence type="ECO:0000256" key="9">
    <source>
        <dbReference type="SAM" id="Phobius"/>
    </source>
</evidence>
<evidence type="ECO:0000256" key="3">
    <source>
        <dbReference type="ARBA" id="ARBA00022448"/>
    </source>
</evidence>
<feature type="domain" description="CSC1/OSCA1-like N-terminal transmembrane" evidence="11">
    <location>
        <begin position="5"/>
        <end position="163"/>
    </location>
</feature>
<keyword evidence="14" id="KW-1185">Reference proteome</keyword>
<keyword evidence="4 9" id="KW-0812">Transmembrane</keyword>
<keyword evidence="7" id="KW-0406">Ion transport</keyword>
<evidence type="ECO:0000256" key="1">
    <source>
        <dbReference type="ARBA" id="ARBA00004141"/>
    </source>
</evidence>
<feature type="transmembrane region" description="Helical" evidence="9">
    <location>
        <begin position="86"/>
        <end position="110"/>
    </location>
</feature>
<feature type="transmembrane region" description="Helical" evidence="9">
    <location>
        <begin position="140"/>
        <end position="162"/>
    </location>
</feature>
<evidence type="ECO:0000259" key="11">
    <source>
        <dbReference type="Pfam" id="PF13967"/>
    </source>
</evidence>
<dbReference type="InterPro" id="IPR032880">
    <property type="entry name" value="CSC1/OSCA1-like_N"/>
</dbReference>
<keyword evidence="3" id="KW-0813">Transport</keyword>
<dbReference type="EMBL" id="LFYR01001803">
    <property type="protein sequence ID" value="KMZ59168.1"/>
    <property type="molecule type" value="Genomic_DNA"/>
</dbReference>
<evidence type="ECO:0000256" key="2">
    <source>
        <dbReference type="ARBA" id="ARBA00007779"/>
    </source>
</evidence>
<keyword evidence="5 9" id="KW-1133">Transmembrane helix</keyword>
<feature type="region of interest" description="Disordered" evidence="8">
    <location>
        <begin position="675"/>
        <end position="702"/>
    </location>
</feature>
<dbReference type="PANTHER" id="PTHR13018">
    <property type="entry name" value="PROBABLE MEMBRANE PROTEIN DUF221-RELATED"/>
    <property type="match status" value="1"/>
</dbReference>
<accession>A0A0K9NRF1</accession>
<evidence type="ECO:0000313" key="13">
    <source>
        <dbReference type="EMBL" id="KMZ59168.1"/>
    </source>
</evidence>
<evidence type="ECO:0000259" key="12">
    <source>
        <dbReference type="Pfam" id="PF14703"/>
    </source>
</evidence>
<evidence type="ECO:0000256" key="4">
    <source>
        <dbReference type="ARBA" id="ARBA00022692"/>
    </source>
</evidence>
<feature type="domain" description="CSC1/OSCA1-like cytosolic" evidence="12">
    <location>
        <begin position="184"/>
        <end position="334"/>
    </location>
</feature>
<dbReference type="GO" id="GO:0005227">
    <property type="term" value="F:calcium-activated cation channel activity"/>
    <property type="evidence" value="ECO:0000318"/>
    <property type="project" value="GO_Central"/>
</dbReference>
<evidence type="ECO:0008006" key="15">
    <source>
        <dbReference type="Google" id="ProtNLM"/>
    </source>
</evidence>
<feature type="transmembrane region" description="Helical" evidence="9">
    <location>
        <begin position="617"/>
        <end position="635"/>
    </location>
</feature>
<evidence type="ECO:0000256" key="5">
    <source>
        <dbReference type="ARBA" id="ARBA00022989"/>
    </source>
</evidence>
<dbReference type="Pfam" id="PF14703">
    <property type="entry name" value="PHM7_cyt"/>
    <property type="match status" value="1"/>
</dbReference>
<evidence type="ECO:0000259" key="10">
    <source>
        <dbReference type="Pfam" id="PF02714"/>
    </source>
</evidence>
<proteinExistence type="inferred from homology"/>
<dbReference type="Proteomes" id="UP000036987">
    <property type="component" value="Unassembled WGS sequence"/>
</dbReference>
<feature type="transmembrane region" description="Helical" evidence="9">
    <location>
        <begin position="399"/>
        <end position="419"/>
    </location>
</feature>
<evidence type="ECO:0000256" key="8">
    <source>
        <dbReference type="SAM" id="MobiDB-lite"/>
    </source>
</evidence>
<feature type="transmembrane region" description="Helical" evidence="9">
    <location>
        <begin position="6"/>
        <end position="27"/>
    </location>
</feature>
<name>A0A0K9NRF1_ZOSMR</name>
<keyword evidence="6 9" id="KW-0472">Membrane</keyword>
<feature type="transmembrane region" description="Helical" evidence="9">
    <location>
        <begin position="589"/>
        <end position="611"/>
    </location>
</feature>
<dbReference type="GO" id="GO:0005886">
    <property type="term" value="C:plasma membrane"/>
    <property type="evidence" value="ECO:0000318"/>
    <property type="project" value="GO_Central"/>
</dbReference>
<dbReference type="Pfam" id="PF13967">
    <property type="entry name" value="RSN1_TM"/>
    <property type="match status" value="1"/>
</dbReference>
<feature type="domain" description="CSC1/OSCA1-like 7TM region" evidence="10">
    <location>
        <begin position="345"/>
        <end position="609"/>
    </location>
</feature>
<protein>
    <recommendedName>
        <fullName evidence="15">CSC1-like protein RXW8</fullName>
    </recommendedName>
</protein>
<comment type="caution">
    <text evidence="13">The sequence shown here is derived from an EMBL/GenBank/DDBJ whole genome shotgun (WGS) entry which is preliminary data.</text>
</comment>
<organism evidence="13 14">
    <name type="scientific">Zostera marina</name>
    <name type="common">Eelgrass</name>
    <dbReference type="NCBI Taxonomy" id="29655"/>
    <lineage>
        <taxon>Eukaryota</taxon>
        <taxon>Viridiplantae</taxon>
        <taxon>Streptophyta</taxon>
        <taxon>Embryophyta</taxon>
        <taxon>Tracheophyta</taxon>
        <taxon>Spermatophyta</taxon>
        <taxon>Magnoliopsida</taxon>
        <taxon>Liliopsida</taxon>
        <taxon>Zosteraceae</taxon>
        <taxon>Zostera</taxon>
    </lineage>
</organism>
<dbReference type="InterPro" id="IPR045122">
    <property type="entry name" value="Csc1-like"/>
</dbReference>
<sequence>MQLNALLTSAGINVIMCVLFLSLYSVLRKQPGNMYVYFGRKLAQNNANNRGSFSFERLVPSLGWMAKAWGHTDDDILSVAGLDAVVFIRIIVFSIRIFSIVAFVCIFVVLPTNHYGDIHSTFAPTSLDKYTIDNVHEGSLWLWVHCLSLYIISGSACILLYFEYLNIAQIRLAHFSQFPPNPSHFTILVRAVPWSIEESFSDSVDKFFSNYHSPNYLAHQMIYKTGKLHMILDNAERAYGSMREITTDQNCMPTRIRCCVCGVTSSSFKIYSNIQNSRLGRTVRVQKEKECAAAFVFFKTRYAAVVASQVLQSSNPMLWVTDMAPEPSDVYWSNLWIPYKQLWIRHIAILLAAVFFMVLFIVPVTFVQSLTQLEQLRHDIPILSEVLKRPFVKQLVSGYLPSVILMLFLYVVPPIMMLFSSIEAPISRSARKTSACFKILCFNIWNVFAVNILSGSIISQLDVIFNPKDIPTFLAKAVTSNIFTTYVLTSGWAGLATELMQLFPLAYNFVMRYVFRCKIDMEYVPSFPYHTEIPRILLFSLLGFTCSILAPLIVPFLLAYFFLAYIVYRNQILNVYCSRYDTGGKMWPIAHNTVIFSLVLTQIIALGVFVLKKSPTSSTLVLPLIILTLLFHEYCKNRFLPIFKNISAQDLIDMDREDEQSGLMEGIHEQLMSSYYQPPSSTGEDSSNGNSMNSAGQNTNSI</sequence>
<comment type="subcellular location">
    <subcellularLocation>
        <location evidence="1">Membrane</location>
        <topology evidence="1">Multi-pass membrane protein</topology>
    </subcellularLocation>
</comment>
<dbReference type="InterPro" id="IPR027815">
    <property type="entry name" value="CSC1/OSCA1-like_cyt"/>
</dbReference>
<keyword evidence="7" id="KW-0407">Ion channel</keyword>
<feature type="transmembrane region" description="Helical" evidence="9">
    <location>
        <begin position="536"/>
        <end position="568"/>
    </location>
</feature>
<comment type="similarity">
    <text evidence="2">Belongs to the CSC1 (TC 1.A.17) family.</text>
</comment>
<dbReference type="AlphaFoldDB" id="A0A0K9NRF1"/>
<dbReference type="OrthoDB" id="1689567at2759"/>
<evidence type="ECO:0000313" key="14">
    <source>
        <dbReference type="Proteomes" id="UP000036987"/>
    </source>
</evidence>
<dbReference type="OMA" id="SEPIRHD"/>
<evidence type="ECO:0000256" key="7">
    <source>
        <dbReference type="ARBA" id="ARBA00023303"/>
    </source>
</evidence>
<feature type="transmembrane region" description="Helical" evidence="9">
    <location>
        <begin position="347"/>
        <end position="367"/>
    </location>
</feature>
<gene>
    <name evidence="13" type="ORF">ZOSMA_6G00990</name>
</gene>
<evidence type="ECO:0000256" key="6">
    <source>
        <dbReference type="ARBA" id="ARBA00023136"/>
    </source>
</evidence>